<dbReference type="InterPro" id="IPR011009">
    <property type="entry name" value="Kinase-like_dom_sf"/>
</dbReference>
<dbReference type="AlphaFoldDB" id="A0A4Y7QMN6"/>
<dbReference type="OrthoDB" id="2687876at2759"/>
<dbReference type="STRING" id="50990.A0A4Y7QMN6"/>
<name>A0A4Y7QMN6_9AGAM</name>
<dbReference type="Proteomes" id="UP000294933">
    <property type="component" value="Unassembled WGS sequence"/>
</dbReference>
<accession>A0A4Y7QMN6</accession>
<evidence type="ECO:0000313" key="2">
    <source>
        <dbReference type="Proteomes" id="UP000294933"/>
    </source>
</evidence>
<feature type="non-terminal residue" evidence="1">
    <location>
        <position position="1"/>
    </location>
</feature>
<feature type="non-terminal residue" evidence="1">
    <location>
        <position position="74"/>
    </location>
</feature>
<protein>
    <recommendedName>
        <fullName evidence="3">Protein kinase domain-containing protein</fullName>
    </recommendedName>
</protein>
<dbReference type="SUPFAM" id="SSF56112">
    <property type="entry name" value="Protein kinase-like (PK-like)"/>
    <property type="match status" value="1"/>
</dbReference>
<organism evidence="1 2">
    <name type="scientific">Rickenella mellea</name>
    <dbReference type="NCBI Taxonomy" id="50990"/>
    <lineage>
        <taxon>Eukaryota</taxon>
        <taxon>Fungi</taxon>
        <taxon>Dikarya</taxon>
        <taxon>Basidiomycota</taxon>
        <taxon>Agaricomycotina</taxon>
        <taxon>Agaricomycetes</taxon>
        <taxon>Hymenochaetales</taxon>
        <taxon>Rickenellaceae</taxon>
        <taxon>Rickenella</taxon>
    </lineage>
</organism>
<evidence type="ECO:0000313" key="1">
    <source>
        <dbReference type="EMBL" id="TDL28322.1"/>
    </source>
</evidence>
<keyword evidence="2" id="KW-1185">Reference proteome</keyword>
<sequence length="74" mass="8219">QGDVVPHLIGVYLVEGRISVAMELPSSAFWVEASEDMPNHLKEKCIAAFDKIHARGVLHNDVELRHMLINAEGN</sequence>
<reference evidence="1 2" key="1">
    <citation type="submission" date="2018-06" db="EMBL/GenBank/DDBJ databases">
        <title>A transcriptomic atlas of mushroom development highlights an independent origin of complex multicellularity.</title>
        <authorList>
            <consortium name="DOE Joint Genome Institute"/>
            <person name="Krizsan K."/>
            <person name="Almasi E."/>
            <person name="Merenyi Z."/>
            <person name="Sahu N."/>
            <person name="Viragh M."/>
            <person name="Koszo T."/>
            <person name="Mondo S."/>
            <person name="Kiss B."/>
            <person name="Balint B."/>
            <person name="Kues U."/>
            <person name="Barry K."/>
            <person name="Hegedus J.C."/>
            <person name="Henrissat B."/>
            <person name="Johnson J."/>
            <person name="Lipzen A."/>
            <person name="Ohm R."/>
            <person name="Nagy I."/>
            <person name="Pangilinan J."/>
            <person name="Yan J."/>
            <person name="Xiong Y."/>
            <person name="Grigoriev I.V."/>
            <person name="Hibbett D.S."/>
            <person name="Nagy L.G."/>
        </authorList>
    </citation>
    <scope>NUCLEOTIDE SEQUENCE [LARGE SCALE GENOMIC DNA]</scope>
    <source>
        <strain evidence="1 2">SZMC22713</strain>
    </source>
</reference>
<proteinExistence type="predicted"/>
<evidence type="ECO:0008006" key="3">
    <source>
        <dbReference type="Google" id="ProtNLM"/>
    </source>
</evidence>
<dbReference type="EMBL" id="ML170157">
    <property type="protein sequence ID" value="TDL28322.1"/>
    <property type="molecule type" value="Genomic_DNA"/>
</dbReference>
<dbReference type="VEuPathDB" id="FungiDB:BD410DRAFT_683199"/>
<gene>
    <name evidence="1" type="ORF">BD410DRAFT_683199</name>
</gene>